<organism evidence="1 2">
    <name type="scientific">Panicum miliaceum</name>
    <name type="common">Proso millet</name>
    <name type="synonym">Broomcorn millet</name>
    <dbReference type="NCBI Taxonomy" id="4540"/>
    <lineage>
        <taxon>Eukaryota</taxon>
        <taxon>Viridiplantae</taxon>
        <taxon>Streptophyta</taxon>
        <taxon>Embryophyta</taxon>
        <taxon>Tracheophyta</taxon>
        <taxon>Spermatophyta</taxon>
        <taxon>Magnoliopsida</taxon>
        <taxon>Liliopsida</taxon>
        <taxon>Poales</taxon>
        <taxon>Poaceae</taxon>
        <taxon>PACMAD clade</taxon>
        <taxon>Panicoideae</taxon>
        <taxon>Panicodae</taxon>
        <taxon>Paniceae</taxon>
        <taxon>Panicinae</taxon>
        <taxon>Panicum</taxon>
        <taxon>Panicum sect. Panicum</taxon>
    </lineage>
</organism>
<gene>
    <name evidence="1" type="ORF">C2845_PM01G08310</name>
</gene>
<comment type="caution">
    <text evidence="1">The sequence shown here is derived from an EMBL/GenBank/DDBJ whole genome shotgun (WGS) entry which is preliminary data.</text>
</comment>
<sequence length="113" mass="13257">MTRDILMGIRKKRLWKGINQGTKRWNKQIASAYLHITRINHIGEGMNEASHRKTLGKEIGKLYQLIDEKKQIRDESEIFCRVTWTLSRGNPSWRTATSRNRQLASTFEEMLAI</sequence>
<evidence type="ECO:0000313" key="2">
    <source>
        <dbReference type="Proteomes" id="UP000275267"/>
    </source>
</evidence>
<dbReference type="Proteomes" id="UP000275267">
    <property type="component" value="Unassembled WGS sequence"/>
</dbReference>
<accession>A0A3L6THH3</accession>
<evidence type="ECO:0000313" key="1">
    <source>
        <dbReference type="EMBL" id="RLN39772.1"/>
    </source>
</evidence>
<dbReference type="EMBL" id="PQIB02000001">
    <property type="protein sequence ID" value="RLN39772.1"/>
    <property type="molecule type" value="Genomic_DNA"/>
</dbReference>
<reference evidence="2" key="1">
    <citation type="journal article" date="2019" name="Nat. Commun.">
        <title>The genome of broomcorn millet.</title>
        <authorList>
            <person name="Zou C."/>
            <person name="Miki D."/>
            <person name="Li D."/>
            <person name="Tang Q."/>
            <person name="Xiao L."/>
            <person name="Rajput S."/>
            <person name="Deng P."/>
            <person name="Jia W."/>
            <person name="Huang R."/>
            <person name="Zhang M."/>
            <person name="Sun Y."/>
            <person name="Hu J."/>
            <person name="Fu X."/>
            <person name="Schnable P.S."/>
            <person name="Li F."/>
            <person name="Zhang H."/>
            <person name="Feng B."/>
            <person name="Zhu X."/>
            <person name="Liu R."/>
            <person name="Schnable J.C."/>
            <person name="Zhu J.-K."/>
            <person name="Zhang H."/>
        </authorList>
    </citation>
    <scope>NUCLEOTIDE SEQUENCE [LARGE SCALE GENOMIC DNA]</scope>
</reference>
<protein>
    <submittedName>
        <fullName evidence="1">Uncharacterized protein</fullName>
    </submittedName>
</protein>
<dbReference type="AlphaFoldDB" id="A0A3L6THH3"/>
<keyword evidence="2" id="KW-1185">Reference proteome</keyword>
<name>A0A3L6THH3_PANMI</name>
<proteinExistence type="predicted"/>